<feature type="transmembrane region" description="Helical" evidence="4">
    <location>
        <begin position="457"/>
        <end position="475"/>
    </location>
</feature>
<feature type="transmembrane region" description="Helical" evidence="4">
    <location>
        <begin position="72"/>
        <end position="92"/>
    </location>
</feature>
<dbReference type="Pfam" id="PF07690">
    <property type="entry name" value="MFS_1"/>
    <property type="match status" value="2"/>
</dbReference>
<gene>
    <name evidence="5" type="ORF">ACJMK2_013206</name>
</gene>
<dbReference type="InterPro" id="IPR036259">
    <property type="entry name" value="MFS_trans_sf"/>
</dbReference>
<evidence type="ECO:0008006" key="7">
    <source>
        <dbReference type="Google" id="ProtNLM"/>
    </source>
</evidence>
<feature type="transmembrane region" description="Helical" evidence="4">
    <location>
        <begin position="372"/>
        <end position="391"/>
    </location>
</feature>
<proteinExistence type="predicted"/>
<feature type="transmembrane region" description="Helical" evidence="4">
    <location>
        <begin position="277"/>
        <end position="298"/>
    </location>
</feature>
<dbReference type="PANTHER" id="PTHR23121">
    <property type="entry name" value="SODIUM-DEPENDENT GLUCOSE TRANSPORTER 1"/>
    <property type="match status" value="1"/>
</dbReference>
<feature type="transmembrane region" description="Helical" evidence="4">
    <location>
        <begin position="161"/>
        <end position="182"/>
    </location>
</feature>
<dbReference type="AlphaFoldDB" id="A0ABD3UWR8"/>
<evidence type="ECO:0000256" key="3">
    <source>
        <dbReference type="ARBA" id="ARBA00023136"/>
    </source>
</evidence>
<sequence length="535" mass="59819">MAEGCCRDGNQFHVTSHSDLFAEQERISFLDLAHEGSGNNDDKPFKVVPQMTMDRRGVLTMIKLDPAYRFKFVVSMWLCMAYIGMGLCAGHTGPAFPDLILIVNKDLATSSWLLTVGAFGYLAGTLIFGVLYDRCNRLLLLFINILGASISNGTAPWCSLFPLMIAVRIISGVFFGGIDTGGNTEVVSIWGAEGRPYMQMMHFSFAIGAILSPLFTEPFLAPKITVLESINSSFNGTCNISHSSALEMCALPSNYNVPNNSFQFTERQYWGETKVQYAYLISMILGILSAVPFLVLFLRNRADPRTDEEHQTRISRRISVQLTRCQKVAILIMLMFMFHLYSAIEDTFSSYLMTFTLLHFNWTKLNGSLVTSMFWASFGFGRFLGIFIVRIVSPTKLLLLYCSLLLISLAGFLVGSLLLFDSMVWMFACLTGLSMSVIFPAIFTWTEENVIPVSGKIASLLLVAASSGSMLNPLYLGYLMENKSPLWFTYLLLGQSIWCLLLYIIVVICTKACIRRKSDAELDRSSQTKKTLEHL</sequence>
<reference evidence="5 6" key="1">
    <citation type="submission" date="2024-11" db="EMBL/GenBank/DDBJ databases">
        <title>Chromosome-level genome assembly of the freshwater bivalve Anodonta woodiana.</title>
        <authorList>
            <person name="Chen X."/>
        </authorList>
    </citation>
    <scope>NUCLEOTIDE SEQUENCE [LARGE SCALE GENOMIC DNA]</scope>
    <source>
        <strain evidence="5">MN2024</strain>
        <tissue evidence="5">Gills</tissue>
    </source>
</reference>
<feature type="transmembrane region" description="Helical" evidence="4">
    <location>
        <begin position="203"/>
        <end position="221"/>
    </location>
</feature>
<evidence type="ECO:0000313" key="5">
    <source>
        <dbReference type="EMBL" id="KAL3853910.1"/>
    </source>
</evidence>
<keyword evidence="3 4" id="KW-0472">Membrane</keyword>
<organism evidence="5 6">
    <name type="scientific">Sinanodonta woodiana</name>
    <name type="common">Chinese pond mussel</name>
    <name type="synonym">Anodonta woodiana</name>
    <dbReference type="NCBI Taxonomy" id="1069815"/>
    <lineage>
        <taxon>Eukaryota</taxon>
        <taxon>Metazoa</taxon>
        <taxon>Spiralia</taxon>
        <taxon>Lophotrochozoa</taxon>
        <taxon>Mollusca</taxon>
        <taxon>Bivalvia</taxon>
        <taxon>Autobranchia</taxon>
        <taxon>Heteroconchia</taxon>
        <taxon>Palaeoheterodonta</taxon>
        <taxon>Unionida</taxon>
        <taxon>Unionoidea</taxon>
        <taxon>Unionidae</taxon>
        <taxon>Unioninae</taxon>
        <taxon>Sinanodonta</taxon>
    </lineage>
</organism>
<feature type="transmembrane region" description="Helical" evidence="4">
    <location>
        <begin position="398"/>
        <end position="419"/>
    </location>
</feature>
<dbReference type="SUPFAM" id="SSF103473">
    <property type="entry name" value="MFS general substrate transporter"/>
    <property type="match status" value="1"/>
</dbReference>
<dbReference type="Proteomes" id="UP001634394">
    <property type="component" value="Unassembled WGS sequence"/>
</dbReference>
<evidence type="ECO:0000313" key="6">
    <source>
        <dbReference type="Proteomes" id="UP001634394"/>
    </source>
</evidence>
<feature type="transmembrane region" description="Helical" evidence="4">
    <location>
        <begin position="425"/>
        <end position="445"/>
    </location>
</feature>
<accession>A0ABD3UWR8</accession>
<dbReference type="Gene3D" id="1.20.1250.20">
    <property type="entry name" value="MFS general substrate transporter like domains"/>
    <property type="match status" value="2"/>
</dbReference>
<evidence type="ECO:0000256" key="1">
    <source>
        <dbReference type="ARBA" id="ARBA00022692"/>
    </source>
</evidence>
<name>A0ABD3UWR8_SINWO</name>
<feature type="transmembrane region" description="Helical" evidence="4">
    <location>
        <begin position="112"/>
        <end position="131"/>
    </location>
</feature>
<dbReference type="InterPro" id="IPR011701">
    <property type="entry name" value="MFS"/>
</dbReference>
<evidence type="ECO:0000256" key="2">
    <source>
        <dbReference type="ARBA" id="ARBA00022989"/>
    </source>
</evidence>
<protein>
    <recommendedName>
        <fullName evidence="7">Sodium-dependent glucose transporter 1</fullName>
    </recommendedName>
</protein>
<keyword evidence="6" id="KW-1185">Reference proteome</keyword>
<evidence type="ECO:0000256" key="4">
    <source>
        <dbReference type="SAM" id="Phobius"/>
    </source>
</evidence>
<keyword evidence="1 4" id="KW-0812">Transmembrane</keyword>
<feature type="transmembrane region" description="Helical" evidence="4">
    <location>
        <begin position="138"/>
        <end position="155"/>
    </location>
</feature>
<comment type="caution">
    <text evidence="5">The sequence shown here is derived from an EMBL/GenBank/DDBJ whole genome shotgun (WGS) entry which is preliminary data.</text>
</comment>
<dbReference type="PANTHER" id="PTHR23121:SF9">
    <property type="entry name" value="SODIUM-DEPENDENT GLUCOSE TRANSPORTER 1"/>
    <property type="match status" value="1"/>
</dbReference>
<feature type="transmembrane region" description="Helical" evidence="4">
    <location>
        <begin position="325"/>
        <end position="344"/>
    </location>
</feature>
<feature type="transmembrane region" description="Helical" evidence="4">
    <location>
        <begin position="487"/>
        <end position="509"/>
    </location>
</feature>
<keyword evidence="2 4" id="KW-1133">Transmembrane helix</keyword>
<dbReference type="EMBL" id="JBJQND010000014">
    <property type="protein sequence ID" value="KAL3853910.1"/>
    <property type="molecule type" value="Genomic_DNA"/>
</dbReference>